<dbReference type="HOGENOM" id="CLU_006685_4_0_1"/>
<evidence type="ECO:0000313" key="8">
    <source>
        <dbReference type="Ensembl" id="ENSLAFP00000010148.3"/>
    </source>
</evidence>
<dbReference type="PANTHER" id="PTHR12308">
    <property type="entry name" value="ANOCTAMIN"/>
    <property type="match status" value="1"/>
</dbReference>
<dbReference type="AlphaFoldDB" id="G3T8V5"/>
<accession>G3T8V5</accession>
<dbReference type="Pfam" id="PF04547">
    <property type="entry name" value="Anoctamin"/>
    <property type="match status" value="1"/>
</dbReference>
<feature type="domain" description="Anoctamin transmembrane" evidence="7">
    <location>
        <begin position="2"/>
        <end position="323"/>
    </location>
</feature>
<dbReference type="InParanoid" id="G3T8V5"/>
<evidence type="ECO:0000256" key="1">
    <source>
        <dbReference type="ARBA" id="ARBA00004141"/>
    </source>
</evidence>
<feature type="transmembrane region" description="Helical" evidence="6">
    <location>
        <begin position="184"/>
        <end position="208"/>
    </location>
</feature>
<protein>
    <recommendedName>
        <fullName evidence="6">Anoctamin</fullName>
    </recommendedName>
</protein>
<feature type="transmembrane region" description="Helical" evidence="6">
    <location>
        <begin position="31"/>
        <end position="51"/>
    </location>
</feature>
<dbReference type="InterPro" id="IPR049452">
    <property type="entry name" value="Anoctamin_TM"/>
</dbReference>
<feature type="transmembrane region" description="Helical" evidence="6">
    <location>
        <begin position="137"/>
        <end position="160"/>
    </location>
</feature>
<reference evidence="8" key="3">
    <citation type="submission" date="2025-09" db="UniProtKB">
        <authorList>
            <consortium name="Ensembl"/>
        </authorList>
    </citation>
    <scope>IDENTIFICATION</scope>
    <source>
        <strain evidence="8">Isolate ISIS603380</strain>
    </source>
</reference>
<keyword evidence="3 6" id="KW-0812">Transmembrane</keyword>
<dbReference type="eggNOG" id="KOG2514">
    <property type="taxonomic scope" value="Eukaryota"/>
</dbReference>
<evidence type="ECO:0000313" key="9">
    <source>
        <dbReference type="Proteomes" id="UP000007646"/>
    </source>
</evidence>
<dbReference type="InterPro" id="IPR007632">
    <property type="entry name" value="Anoctamin"/>
</dbReference>
<dbReference type="GO" id="GO:0005886">
    <property type="term" value="C:plasma membrane"/>
    <property type="evidence" value="ECO:0007669"/>
    <property type="project" value="TreeGrafter"/>
</dbReference>
<feature type="transmembrane region" description="Helical" evidence="6">
    <location>
        <begin position="284"/>
        <end position="309"/>
    </location>
</feature>
<dbReference type="Proteomes" id="UP000007646">
    <property type="component" value="Unassembled WGS sequence"/>
</dbReference>
<keyword evidence="9" id="KW-1185">Reference proteome</keyword>
<dbReference type="STRING" id="9785.ENSLAFP00000010148"/>
<evidence type="ECO:0000256" key="6">
    <source>
        <dbReference type="RuleBase" id="RU280814"/>
    </source>
</evidence>
<dbReference type="GeneTree" id="ENSGT00940000158300"/>
<dbReference type="PANTHER" id="PTHR12308:SF37">
    <property type="entry name" value="ANOCTAMIN-9"/>
    <property type="match status" value="1"/>
</dbReference>
<proteinExistence type="inferred from homology"/>
<dbReference type="GO" id="GO:0005254">
    <property type="term" value="F:chloride channel activity"/>
    <property type="evidence" value="ECO:0007669"/>
    <property type="project" value="TreeGrafter"/>
</dbReference>
<dbReference type="Ensembl" id="ENSLAFT00000012143.3">
    <property type="protein sequence ID" value="ENSLAFP00000010148.3"/>
    <property type="gene ID" value="ENSLAFG00000012141.3"/>
</dbReference>
<keyword evidence="5 6" id="KW-0472">Membrane</keyword>
<evidence type="ECO:0000256" key="3">
    <source>
        <dbReference type="ARBA" id="ARBA00022692"/>
    </source>
</evidence>
<evidence type="ECO:0000259" key="7">
    <source>
        <dbReference type="Pfam" id="PF04547"/>
    </source>
</evidence>
<comment type="caution">
    <text evidence="6">Lacks conserved residue(s) required for the propagation of feature annotation.</text>
</comment>
<organism evidence="8 9">
    <name type="scientific">Loxodonta africana</name>
    <name type="common">African elephant</name>
    <dbReference type="NCBI Taxonomy" id="9785"/>
    <lineage>
        <taxon>Eukaryota</taxon>
        <taxon>Metazoa</taxon>
        <taxon>Chordata</taxon>
        <taxon>Craniata</taxon>
        <taxon>Vertebrata</taxon>
        <taxon>Euteleostomi</taxon>
        <taxon>Mammalia</taxon>
        <taxon>Eutheria</taxon>
        <taxon>Afrotheria</taxon>
        <taxon>Proboscidea</taxon>
        <taxon>Elephantidae</taxon>
        <taxon>Loxodonta</taxon>
    </lineage>
</organism>
<sequence length="345" mass="40098">MQVNRYVALKLCDYEKPRTFSERESKFTVKFFTLQFFAHFSSLIYIAFILGRINGHPGKSVRLAGLWKLEECHLSGCMMDLFVQMVIIMGLKQTLSTVVEYLGPLRTLPQLRTAAHYSEHCHVFSLFDEFMNPVMQYGFTTIFVAAFPLAPLLALFSNLVEIRLDAIKMTWLQQRLVPRKAKDIGTWLQVLETIGVLAVIGNGLVIAFTSEFIPRVVYKYRYGPCRQGAHPAVDCLTGYVNHSLSVFYIKDFEDPLQKEGWETVTECRYRDYRNAQDYNLSEQFWFLLAIRLAFLILFEHVALCIKLIAAWFVPDVPRKVNNDVLSNKFGRVQKKMKYERQKLQR</sequence>
<evidence type="ECO:0000256" key="2">
    <source>
        <dbReference type="ARBA" id="ARBA00009671"/>
    </source>
</evidence>
<reference evidence="8 9" key="1">
    <citation type="submission" date="2009-06" db="EMBL/GenBank/DDBJ databases">
        <title>The Genome Sequence of Loxodonta africana (African elephant).</title>
        <authorList>
            <person name="Di Palma F."/>
            <person name="Heiman D."/>
            <person name="Young S."/>
            <person name="Johnson J."/>
            <person name="Lander E.S."/>
            <person name="Lindblad-Toh K."/>
        </authorList>
    </citation>
    <scope>NUCLEOTIDE SEQUENCE [LARGE SCALE GENOMIC DNA]</scope>
    <source>
        <strain evidence="8 9">Isolate ISIS603380</strain>
    </source>
</reference>
<keyword evidence="4 6" id="KW-1133">Transmembrane helix</keyword>
<reference evidence="8" key="2">
    <citation type="submission" date="2025-08" db="UniProtKB">
        <authorList>
            <consortium name="Ensembl"/>
        </authorList>
    </citation>
    <scope>IDENTIFICATION</scope>
    <source>
        <strain evidence="8">Isolate ISIS603380</strain>
    </source>
</reference>
<evidence type="ECO:0000256" key="4">
    <source>
        <dbReference type="ARBA" id="ARBA00022989"/>
    </source>
</evidence>
<name>G3T8V5_LOXAF</name>
<dbReference type="OMA" id="ATXINGH"/>
<comment type="similarity">
    <text evidence="2 6">Belongs to the anoctamin family.</text>
</comment>
<evidence type="ECO:0000256" key="5">
    <source>
        <dbReference type="ARBA" id="ARBA00023136"/>
    </source>
</evidence>
<comment type="subcellular location">
    <subcellularLocation>
        <location evidence="1 6">Membrane</location>
        <topology evidence="1 6">Multi-pass membrane protein</topology>
    </subcellularLocation>
</comment>